<dbReference type="EMBL" id="ML976674">
    <property type="protein sequence ID" value="KAF1974666.1"/>
    <property type="molecule type" value="Genomic_DNA"/>
</dbReference>
<accession>A0A6A5VHX8</accession>
<keyword evidence="3" id="KW-1185">Reference proteome</keyword>
<name>A0A6A5VHX8_9PLEO</name>
<dbReference type="Proteomes" id="UP000800036">
    <property type="component" value="Unassembled WGS sequence"/>
</dbReference>
<protein>
    <submittedName>
        <fullName evidence="2">Uncharacterized protein</fullName>
    </submittedName>
</protein>
<sequence length="211" mass="24157">MLTRPAEYEPQPSDANYIAWDGTNEEVKADLLRSMPSLFSEDLPPCNAIAQVAYEQLVHALRQRWLSCNGKEPAADTCRIIQSKLTNQNMMWPACANAREKPKSTPPRNEAIFKWKLRWISYFVREAESFEPITESSIIRRQRGCPVPYELELRVIKMKPDVLEMWRVWRDKKRANPPSSGNGEQADGDVTESFDDTNSKCEDEQGATGPH</sequence>
<proteinExistence type="predicted"/>
<dbReference type="AlphaFoldDB" id="A0A6A5VHX8"/>
<feature type="compositionally biased region" description="Acidic residues" evidence="1">
    <location>
        <begin position="186"/>
        <end position="195"/>
    </location>
</feature>
<evidence type="ECO:0000313" key="3">
    <source>
        <dbReference type="Proteomes" id="UP000800036"/>
    </source>
</evidence>
<evidence type="ECO:0000313" key="2">
    <source>
        <dbReference type="EMBL" id="KAF1974666.1"/>
    </source>
</evidence>
<dbReference type="OrthoDB" id="3796452at2759"/>
<feature type="region of interest" description="Disordered" evidence="1">
    <location>
        <begin position="172"/>
        <end position="211"/>
    </location>
</feature>
<evidence type="ECO:0000256" key="1">
    <source>
        <dbReference type="SAM" id="MobiDB-lite"/>
    </source>
</evidence>
<reference evidence="2" key="1">
    <citation type="journal article" date="2020" name="Stud. Mycol.">
        <title>101 Dothideomycetes genomes: a test case for predicting lifestyles and emergence of pathogens.</title>
        <authorList>
            <person name="Haridas S."/>
            <person name="Albert R."/>
            <person name="Binder M."/>
            <person name="Bloem J."/>
            <person name="Labutti K."/>
            <person name="Salamov A."/>
            <person name="Andreopoulos B."/>
            <person name="Baker S."/>
            <person name="Barry K."/>
            <person name="Bills G."/>
            <person name="Bluhm B."/>
            <person name="Cannon C."/>
            <person name="Castanera R."/>
            <person name="Culley D."/>
            <person name="Daum C."/>
            <person name="Ezra D."/>
            <person name="Gonzalez J."/>
            <person name="Henrissat B."/>
            <person name="Kuo A."/>
            <person name="Liang C."/>
            <person name="Lipzen A."/>
            <person name="Lutzoni F."/>
            <person name="Magnuson J."/>
            <person name="Mondo S."/>
            <person name="Nolan M."/>
            <person name="Ohm R."/>
            <person name="Pangilinan J."/>
            <person name="Park H.-J."/>
            <person name="Ramirez L."/>
            <person name="Alfaro M."/>
            <person name="Sun H."/>
            <person name="Tritt A."/>
            <person name="Yoshinaga Y."/>
            <person name="Zwiers L.-H."/>
            <person name="Turgeon B."/>
            <person name="Goodwin S."/>
            <person name="Spatafora J."/>
            <person name="Crous P."/>
            <person name="Grigoriev I."/>
        </authorList>
    </citation>
    <scope>NUCLEOTIDE SEQUENCE</scope>
    <source>
        <strain evidence="2">CBS 107.79</strain>
    </source>
</reference>
<gene>
    <name evidence="2" type="ORF">BU23DRAFT_97346</name>
</gene>
<organism evidence="2 3">
    <name type="scientific">Bimuria novae-zelandiae CBS 107.79</name>
    <dbReference type="NCBI Taxonomy" id="1447943"/>
    <lineage>
        <taxon>Eukaryota</taxon>
        <taxon>Fungi</taxon>
        <taxon>Dikarya</taxon>
        <taxon>Ascomycota</taxon>
        <taxon>Pezizomycotina</taxon>
        <taxon>Dothideomycetes</taxon>
        <taxon>Pleosporomycetidae</taxon>
        <taxon>Pleosporales</taxon>
        <taxon>Massarineae</taxon>
        <taxon>Didymosphaeriaceae</taxon>
        <taxon>Bimuria</taxon>
    </lineage>
</organism>